<dbReference type="SUPFAM" id="SSF53597">
    <property type="entry name" value="Dihydrofolate reductase-like"/>
    <property type="match status" value="1"/>
</dbReference>
<dbReference type="GO" id="GO:0009231">
    <property type="term" value="P:riboflavin biosynthetic process"/>
    <property type="evidence" value="ECO:0007669"/>
    <property type="project" value="InterPro"/>
</dbReference>
<evidence type="ECO:0000313" key="2">
    <source>
        <dbReference type="EMBL" id="ORA05621.1"/>
    </source>
</evidence>
<protein>
    <submittedName>
        <fullName evidence="2">Deaminase</fullName>
    </submittedName>
</protein>
<organism evidence="2 3">
    <name type="scientific">Mycolicibacterium bacteremicum</name>
    <name type="common">Mycobacterium bacteremicum</name>
    <dbReference type="NCBI Taxonomy" id="564198"/>
    <lineage>
        <taxon>Bacteria</taxon>
        <taxon>Bacillati</taxon>
        <taxon>Actinomycetota</taxon>
        <taxon>Actinomycetes</taxon>
        <taxon>Mycobacteriales</taxon>
        <taxon>Mycobacteriaceae</taxon>
        <taxon>Mycolicibacterium</taxon>
    </lineage>
</organism>
<dbReference type="Proteomes" id="UP000192366">
    <property type="component" value="Unassembled WGS sequence"/>
</dbReference>
<dbReference type="RefSeq" id="WP_083056720.1">
    <property type="nucleotide sequence ID" value="NZ_JACKVM010000014.1"/>
</dbReference>
<dbReference type="Pfam" id="PF01872">
    <property type="entry name" value="RibD_C"/>
    <property type="match status" value="1"/>
</dbReference>
<dbReference type="OrthoDB" id="7342392at2"/>
<dbReference type="STRING" id="564198.BST17_07505"/>
<keyword evidence="3" id="KW-1185">Reference proteome</keyword>
<dbReference type="AlphaFoldDB" id="A0A1W9YZY1"/>
<dbReference type="GO" id="GO:0008703">
    <property type="term" value="F:5-amino-6-(5-phosphoribosylamino)uracil reductase activity"/>
    <property type="evidence" value="ECO:0007669"/>
    <property type="project" value="InterPro"/>
</dbReference>
<name>A0A1W9YZY1_MYCBA</name>
<dbReference type="InterPro" id="IPR002734">
    <property type="entry name" value="RibDG_C"/>
</dbReference>
<proteinExistence type="predicted"/>
<evidence type="ECO:0000259" key="1">
    <source>
        <dbReference type="Pfam" id="PF01872"/>
    </source>
</evidence>
<sequence>MGFIDIELFATLDLVGQGPGGPDEDPIGFPFGGWQAPLMNEIAGAQVDAAYAGTDALLLGRRTYDIFAAYWPHQDDEFGVLFNSIPKYVASRGAPELTWAGSTLLGADLAGAVHELRERHSQVKVVGSLNLVQTLLREKLFDRIDLWLHPIMLGVGKKVFDDGVVPSNLTLLQPPETCPTGTVYLRYGLADGVPATGDMTAQA</sequence>
<evidence type="ECO:0000313" key="3">
    <source>
        <dbReference type="Proteomes" id="UP000192366"/>
    </source>
</evidence>
<comment type="caution">
    <text evidence="2">The sequence shown here is derived from an EMBL/GenBank/DDBJ whole genome shotgun (WGS) entry which is preliminary data.</text>
</comment>
<dbReference type="Gene3D" id="3.40.430.10">
    <property type="entry name" value="Dihydrofolate Reductase, subunit A"/>
    <property type="match status" value="1"/>
</dbReference>
<gene>
    <name evidence="2" type="ORF">BST17_07505</name>
</gene>
<feature type="domain" description="Bacterial bifunctional deaminase-reductase C-terminal" evidence="1">
    <location>
        <begin position="38"/>
        <end position="172"/>
    </location>
</feature>
<dbReference type="EMBL" id="MVHJ01000005">
    <property type="protein sequence ID" value="ORA05621.1"/>
    <property type="molecule type" value="Genomic_DNA"/>
</dbReference>
<reference evidence="2 3" key="1">
    <citation type="submission" date="2017-02" db="EMBL/GenBank/DDBJ databases">
        <title>The new phylogeny of genus Mycobacterium.</title>
        <authorList>
            <person name="Tortoli E."/>
            <person name="Trovato A."/>
            <person name="Cirillo D.M."/>
        </authorList>
    </citation>
    <scope>NUCLEOTIDE SEQUENCE [LARGE SCALE GENOMIC DNA]</scope>
    <source>
        <strain evidence="2 3">DSM 45578</strain>
    </source>
</reference>
<dbReference type="InterPro" id="IPR024072">
    <property type="entry name" value="DHFR-like_dom_sf"/>
</dbReference>
<accession>A0A1W9YZY1</accession>